<gene>
    <name evidence="2" type="ORF">HaLaN_09282</name>
</gene>
<feature type="transmembrane region" description="Helical" evidence="1">
    <location>
        <begin position="21"/>
        <end position="38"/>
    </location>
</feature>
<evidence type="ECO:0000313" key="2">
    <source>
        <dbReference type="EMBL" id="GFH13404.1"/>
    </source>
</evidence>
<keyword evidence="1" id="KW-1133">Transmembrane helix</keyword>
<evidence type="ECO:0000313" key="3">
    <source>
        <dbReference type="Proteomes" id="UP000485058"/>
    </source>
</evidence>
<protein>
    <submittedName>
        <fullName evidence="2">Uncharacterized protein</fullName>
    </submittedName>
</protein>
<sequence>GASKARPLARVAAGLALPMRTAMLVGLGLAALGTVGLLDQAASDIGTHCVMAEAAVRIAHLEEAVT</sequence>
<feature type="non-terminal residue" evidence="2">
    <location>
        <position position="66"/>
    </location>
</feature>
<evidence type="ECO:0000256" key="1">
    <source>
        <dbReference type="SAM" id="Phobius"/>
    </source>
</evidence>
<proteinExistence type="predicted"/>
<name>A0A699Z340_HAELA</name>
<keyword evidence="3" id="KW-1185">Reference proteome</keyword>
<keyword evidence="1" id="KW-0472">Membrane</keyword>
<dbReference type="EMBL" id="BLLF01000607">
    <property type="protein sequence ID" value="GFH13404.1"/>
    <property type="molecule type" value="Genomic_DNA"/>
</dbReference>
<accession>A0A699Z340</accession>
<keyword evidence="1" id="KW-0812">Transmembrane</keyword>
<comment type="caution">
    <text evidence="2">The sequence shown here is derived from an EMBL/GenBank/DDBJ whole genome shotgun (WGS) entry which is preliminary data.</text>
</comment>
<dbReference type="AlphaFoldDB" id="A0A699Z340"/>
<feature type="non-terminal residue" evidence="2">
    <location>
        <position position="1"/>
    </location>
</feature>
<organism evidence="2 3">
    <name type="scientific">Haematococcus lacustris</name>
    <name type="common">Green alga</name>
    <name type="synonym">Haematococcus pluvialis</name>
    <dbReference type="NCBI Taxonomy" id="44745"/>
    <lineage>
        <taxon>Eukaryota</taxon>
        <taxon>Viridiplantae</taxon>
        <taxon>Chlorophyta</taxon>
        <taxon>core chlorophytes</taxon>
        <taxon>Chlorophyceae</taxon>
        <taxon>CS clade</taxon>
        <taxon>Chlamydomonadales</taxon>
        <taxon>Haematococcaceae</taxon>
        <taxon>Haematococcus</taxon>
    </lineage>
</organism>
<dbReference type="Proteomes" id="UP000485058">
    <property type="component" value="Unassembled WGS sequence"/>
</dbReference>
<reference evidence="2 3" key="1">
    <citation type="submission" date="2020-02" db="EMBL/GenBank/DDBJ databases">
        <title>Draft genome sequence of Haematococcus lacustris strain NIES-144.</title>
        <authorList>
            <person name="Morimoto D."/>
            <person name="Nakagawa S."/>
            <person name="Yoshida T."/>
            <person name="Sawayama S."/>
        </authorList>
    </citation>
    <scope>NUCLEOTIDE SEQUENCE [LARGE SCALE GENOMIC DNA]</scope>
    <source>
        <strain evidence="2 3">NIES-144</strain>
    </source>
</reference>